<sequence length="96" mass="10760">MKPAEDAELTAAATKIQASFRGHQVRKRQKAERTMASATDDIDLTDPELSAAATKIQATFRGHRVRKDEVIQKREQELNDQMEKLHTDVSAGEDEP</sequence>
<feature type="compositionally biased region" description="Basic and acidic residues" evidence="1">
    <location>
        <begin position="77"/>
        <end position="87"/>
    </location>
</feature>
<dbReference type="Pfam" id="PF00612">
    <property type="entry name" value="IQ"/>
    <property type="match status" value="2"/>
</dbReference>
<dbReference type="CDD" id="cd23767">
    <property type="entry name" value="IQCD"/>
    <property type="match status" value="1"/>
</dbReference>
<dbReference type="Gene3D" id="1.20.5.190">
    <property type="match status" value="1"/>
</dbReference>
<dbReference type="PANTHER" id="PTHR10699">
    <property type="entry name" value="NEUROMODULIN"/>
    <property type="match status" value="1"/>
</dbReference>
<dbReference type="SUPFAM" id="SSF52540">
    <property type="entry name" value="P-loop containing nucleoside triphosphate hydrolases"/>
    <property type="match status" value="1"/>
</dbReference>
<evidence type="ECO:0000256" key="1">
    <source>
        <dbReference type="SAM" id="MobiDB-lite"/>
    </source>
</evidence>
<dbReference type="PROSITE" id="PS50096">
    <property type="entry name" value="IQ"/>
    <property type="match status" value="2"/>
</dbReference>
<dbReference type="EMBL" id="VIIS01001753">
    <property type="protein sequence ID" value="KAF0293298.1"/>
    <property type="molecule type" value="Genomic_DNA"/>
</dbReference>
<name>A0A6A4VTR0_AMPAM</name>
<organism evidence="2 3">
    <name type="scientific">Amphibalanus amphitrite</name>
    <name type="common">Striped barnacle</name>
    <name type="synonym">Balanus amphitrite</name>
    <dbReference type="NCBI Taxonomy" id="1232801"/>
    <lineage>
        <taxon>Eukaryota</taxon>
        <taxon>Metazoa</taxon>
        <taxon>Ecdysozoa</taxon>
        <taxon>Arthropoda</taxon>
        <taxon>Crustacea</taxon>
        <taxon>Multicrustacea</taxon>
        <taxon>Cirripedia</taxon>
        <taxon>Thoracica</taxon>
        <taxon>Thoracicalcarea</taxon>
        <taxon>Balanomorpha</taxon>
        <taxon>Balanoidea</taxon>
        <taxon>Balanidae</taxon>
        <taxon>Amphibalaninae</taxon>
        <taxon>Amphibalanus</taxon>
    </lineage>
</organism>
<reference evidence="2 3" key="1">
    <citation type="submission" date="2019-07" db="EMBL/GenBank/DDBJ databases">
        <title>Draft genome assembly of a fouling barnacle, Amphibalanus amphitrite (Darwin, 1854): The first reference genome for Thecostraca.</title>
        <authorList>
            <person name="Kim W."/>
        </authorList>
    </citation>
    <scope>NUCLEOTIDE SEQUENCE [LARGE SCALE GENOMIC DNA]</scope>
    <source>
        <strain evidence="2">SNU_AA5</strain>
        <tissue evidence="2">Soma without cirri and trophi</tissue>
    </source>
</reference>
<keyword evidence="3" id="KW-1185">Reference proteome</keyword>
<gene>
    <name evidence="2" type="ORF">FJT64_000878</name>
</gene>
<accession>A0A6A4VTR0</accession>
<dbReference type="InterPro" id="IPR027417">
    <property type="entry name" value="P-loop_NTPase"/>
</dbReference>
<dbReference type="Proteomes" id="UP000440578">
    <property type="component" value="Unassembled WGS sequence"/>
</dbReference>
<evidence type="ECO:0000313" key="2">
    <source>
        <dbReference type="EMBL" id="KAF0293298.1"/>
    </source>
</evidence>
<dbReference type="PANTHER" id="PTHR10699:SF11">
    <property type="entry name" value="IGLOO, ISOFORM A"/>
    <property type="match status" value="1"/>
</dbReference>
<proteinExistence type="predicted"/>
<dbReference type="FunFam" id="1.20.5.190:FF:000055">
    <property type="entry name" value="Putative microtubule-associated protein futsch"/>
    <property type="match status" value="1"/>
</dbReference>
<comment type="caution">
    <text evidence="2">The sequence shown here is derived from an EMBL/GenBank/DDBJ whole genome shotgun (WGS) entry which is preliminary data.</text>
</comment>
<dbReference type="InterPro" id="IPR000048">
    <property type="entry name" value="IQ_motif_EF-hand-BS"/>
</dbReference>
<dbReference type="SMART" id="SM00015">
    <property type="entry name" value="IQ"/>
    <property type="match status" value="2"/>
</dbReference>
<feature type="region of interest" description="Disordered" evidence="1">
    <location>
        <begin position="77"/>
        <end position="96"/>
    </location>
</feature>
<dbReference type="OrthoDB" id="252964at2759"/>
<dbReference type="GO" id="GO:0005516">
    <property type="term" value="F:calmodulin binding"/>
    <property type="evidence" value="ECO:0007669"/>
    <property type="project" value="TreeGrafter"/>
</dbReference>
<protein>
    <submittedName>
        <fullName evidence="2">Uncharacterized protein</fullName>
    </submittedName>
</protein>
<dbReference type="AlphaFoldDB" id="A0A6A4VTR0"/>
<feature type="region of interest" description="Disordered" evidence="1">
    <location>
        <begin position="20"/>
        <end position="39"/>
    </location>
</feature>
<evidence type="ECO:0000313" key="3">
    <source>
        <dbReference type="Proteomes" id="UP000440578"/>
    </source>
</evidence>